<dbReference type="PROSITE" id="PS50928">
    <property type="entry name" value="ABC_TM1"/>
    <property type="match status" value="1"/>
</dbReference>
<feature type="transmembrane region" description="Helical" evidence="9">
    <location>
        <begin position="219"/>
        <end position="240"/>
    </location>
</feature>
<dbReference type="EMBL" id="JAMDMX010000011">
    <property type="protein sequence ID" value="MCY9692209.1"/>
    <property type="molecule type" value="Genomic_DNA"/>
</dbReference>
<evidence type="ECO:0000313" key="13">
    <source>
        <dbReference type="Proteomes" id="UP001527099"/>
    </source>
</evidence>
<evidence type="ECO:0000256" key="8">
    <source>
        <dbReference type="ARBA" id="ARBA00023136"/>
    </source>
</evidence>
<dbReference type="InterPro" id="IPR051124">
    <property type="entry name" value="Phosphate_Transport_Permease"/>
</dbReference>
<keyword evidence="8 9" id="KW-0472">Membrane</keyword>
<sequence length="326" mass="35077">MNSKEVADRVVIGVAKPQKSKRPMDTAFRWITFSFASLILIIMATMLFVLIMESRLSLQTFGFNFIVSSHWNPVKGIFGALPFIYGTVISSIIAILIAAPISIGVALFITEMSPKWLKGSIGFLIEMLAAIPSILFGLWGLYVFVPFVRGWIQKPVSAIASGIPLFSGAPIGLGMLTAGLLLAIMIIPIITALARDIISVVPTTQKEGALALGATKWEMIWKVILPFARPGILGACILGLGRALGETMAVTMVIGNRAEIKASLFAPGHSMAAVIANEFTEATEDIYLSSLIEIGLLLFLVTFLLNAVARFLIWTVARGPKGGIRS</sequence>
<dbReference type="CDD" id="cd06261">
    <property type="entry name" value="TM_PBP2"/>
    <property type="match status" value="1"/>
</dbReference>
<evidence type="ECO:0000256" key="6">
    <source>
        <dbReference type="ARBA" id="ARBA00022692"/>
    </source>
</evidence>
<dbReference type="Gene3D" id="1.10.3720.10">
    <property type="entry name" value="MetI-like"/>
    <property type="match status" value="1"/>
</dbReference>
<reference evidence="12 13" key="1">
    <citation type="submission" date="2022-05" db="EMBL/GenBank/DDBJ databases">
        <title>Genome Sequencing of Bee-Associated Microbes.</title>
        <authorList>
            <person name="Dunlap C."/>
        </authorList>
    </citation>
    <scope>NUCLEOTIDE SEQUENCE [LARGE SCALE GENOMIC DNA]</scope>
    <source>
        <strain evidence="12 13">NRRL B-14421</strain>
    </source>
</reference>
<dbReference type="InterPro" id="IPR000515">
    <property type="entry name" value="MetI-like"/>
</dbReference>
<gene>
    <name evidence="12" type="primary">pstC</name>
    <name evidence="12" type="ORF">M5X19_04685</name>
</gene>
<feature type="transmembrane region" description="Helical" evidence="9">
    <location>
        <begin position="27"/>
        <end position="51"/>
    </location>
</feature>
<feature type="transmembrane region" description="Helical" evidence="9">
    <location>
        <begin position="294"/>
        <end position="317"/>
    </location>
</feature>
<evidence type="ECO:0000259" key="11">
    <source>
        <dbReference type="PROSITE" id="PS50928"/>
    </source>
</evidence>
<feature type="domain" description="ABC transmembrane type-1" evidence="11">
    <location>
        <begin position="84"/>
        <end position="309"/>
    </location>
</feature>
<name>A0ABT4G7R4_9BACL</name>
<evidence type="ECO:0000256" key="5">
    <source>
        <dbReference type="ARBA" id="ARBA00022592"/>
    </source>
</evidence>
<dbReference type="PANTHER" id="PTHR30425:SF1">
    <property type="entry name" value="PHOSPHATE TRANSPORT SYSTEM PERMEASE PROTEIN PSTC"/>
    <property type="match status" value="1"/>
</dbReference>
<evidence type="ECO:0000256" key="7">
    <source>
        <dbReference type="ARBA" id="ARBA00022989"/>
    </source>
</evidence>
<feature type="transmembrane region" description="Helical" evidence="9">
    <location>
        <begin position="165"/>
        <end position="198"/>
    </location>
</feature>
<keyword evidence="6 9" id="KW-0812">Transmembrane</keyword>
<evidence type="ECO:0000256" key="3">
    <source>
        <dbReference type="ARBA" id="ARBA00022448"/>
    </source>
</evidence>
<evidence type="ECO:0000256" key="2">
    <source>
        <dbReference type="ARBA" id="ARBA00007069"/>
    </source>
</evidence>
<dbReference type="SUPFAM" id="SSF161098">
    <property type="entry name" value="MetI-like"/>
    <property type="match status" value="1"/>
</dbReference>
<dbReference type="Proteomes" id="UP001527099">
    <property type="component" value="Unassembled WGS sequence"/>
</dbReference>
<evidence type="ECO:0000256" key="1">
    <source>
        <dbReference type="ARBA" id="ARBA00004651"/>
    </source>
</evidence>
<evidence type="ECO:0000256" key="9">
    <source>
        <dbReference type="RuleBase" id="RU363032"/>
    </source>
</evidence>
<keyword evidence="4 10" id="KW-1003">Cell membrane</keyword>
<keyword evidence="7 9" id="KW-1133">Transmembrane helix</keyword>
<evidence type="ECO:0000313" key="12">
    <source>
        <dbReference type="EMBL" id="MCY9692209.1"/>
    </source>
</evidence>
<proteinExistence type="inferred from homology"/>
<keyword evidence="5 10" id="KW-0592">Phosphate transport</keyword>
<comment type="function">
    <text evidence="10">Part of the binding-protein-dependent transport system for phosphate; probably responsible for the translocation of the substrate across the membrane.</text>
</comment>
<dbReference type="RefSeq" id="WP_268613798.1">
    <property type="nucleotide sequence ID" value="NZ_JAMDMX010000011.1"/>
</dbReference>
<accession>A0ABT4G7R4</accession>
<feature type="transmembrane region" description="Helical" evidence="9">
    <location>
        <begin position="83"/>
        <end position="109"/>
    </location>
</feature>
<keyword evidence="3 9" id="KW-0813">Transport</keyword>
<evidence type="ECO:0000256" key="4">
    <source>
        <dbReference type="ARBA" id="ARBA00022475"/>
    </source>
</evidence>
<keyword evidence="13" id="KW-1185">Reference proteome</keyword>
<protein>
    <recommendedName>
        <fullName evidence="10">Phosphate transport system permease protein</fullName>
    </recommendedName>
</protein>
<organism evidence="12 13">
    <name type="scientific">Paenibacillus alginolyticus</name>
    <dbReference type="NCBI Taxonomy" id="59839"/>
    <lineage>
        <taxon>Bacteria</taxon>
        <taxon>Bacillati</taxon>
        <taxon>Bacillota</taxon>
        <taxon>Bacilli</taxon>
        <taxon>Bacillales</taxon>
        <taxon>Paenibacillaceae</taxon>
        <taxon>Paenibacillus</taxon>
    </lineage>
</organism>
<evidence type="ECO:0000256" key="10">
    <source>
        <dbReference type="RuleBase" id="RU363054"/>
    </source>
</evidence>
<comment type="subcellular location">
    <subcellularLocation>
        <location evidence="1 9">Cell membrane</location>
        <topology evidence="1 9">Multi-pass membrane protein</topology>
    </subcellularLocation>
</comment>
<dbReference type="NCBIfam" id="TIGR02138">
    <property type="entry name" value="phosphate_pstC"/>
    <property type="match status" value="1"/>
</dbReference>
<dbReference type="InterPro" id="IPR011864">
    <property type="entry name" value="Phosphate_PstC"/>
</dbReference>
<dbReference type="PANTHER" id="PTHR30425">
    <property type="entry name" value="PHOSPHATE TRANSPORT SYSTEM PERMEASE PROTEIN PST"/>
    <property type="match status" value="1"/>
</dbReference>
<comment type="caution">
    <text evidence="12">The sequence shown here is derived from an EMBL/GenBank/DDBJ whole genome shotgun (WGS) entry which is preliminary data.</text>
</comment>
<dbReference type="Pfam" id="PF00528">
    <property type="entry name" value="BPD_transp_1"/>
    <property type="match status" value="1"/>
</dbReference>
<comment type="similarity">
    <text evidence="2 10">Belongs to the binding-protein-dependent transport system permease family. CysTW subfamily.</text>
</comment>
<feature type="transmembrane region" description="Helical" evidence="9">
    <location>
        <begin position="121"/>
        <end position="145"/>
    </location>
</feature>
<dbReference type="InterPro" id="IPR035906">
    <property type="entry name" value="MetI-like_sf"/>
</dbReference>